<name>A0A815B881_9BILA</name>
<comment type="caution">
    <text evidence="1">The sequence shown here is derived from an EMBL/GenBank/DDBJ whole genome shotgun (WGS) entry which is preliminary data.</text>
</comment>
<evidence type="ECO:0000313" key="4">
    <source>
        <dbReference type="EMBL" id="CAF4184860.1"/>
    </source>
</evidence>
<dbReference type="EMBL" id="CAJNOQ010011174">
    <property type="protein sequence ID" value="CAF1270102.1"/>
    <property type="molecule type" value="Genomic_DNA"/>
</dbReference>
<protein>
    <submittedName>
        <fullName evidence="1">Uncharacterized protein</fullName>
    </submittedName>
</protein>
<accession>A0A815B881</accession>
<dbReference type="InterPro" id="IPR027417">
    <property type="entry name" value="P-loop_NTPase"/>
</dbReference>
<evidence type="ECO:0000313" key="5">
    <source>
        <dbReference type="Proteomes" id="UP000663829"/>
    </source>
</evidence>
<dbReference type="AlphaFoldDB" id="A0A815B881"/>
<evidence type="ECO:0000313" key="3">
    <source>
        <dbReference type="EMBL" id="CAF4057650.1"/>
    </source>
</evidence>
<dbReference type="EMBL" id="CAJNOK010024397">
    <property type="protein sequence ID" value="CAF1376125.1"/>
    <property type="molecule type" value="Genomic_DNA"/>
</dbReference>
<proteinExistence type="predicted"/>
<dbReference type="Proteomes" id="UP000681722">
    <property type="component" value="Unassembled WGS sequence"/>
</dbReference>
<sequence>MVLDGENRVMLSYQHGSITAVKAVYNMLMAANIPVWFDKQDLKGDIYDGNYPHGKQYSPIDVVKEEHLPFSDVSEEEQSLFKEYSDKGQILWVLDGYDEFFQNMPEHLQKVFDHIRETQHHILTSRPYAIALLYDVKLEITGFTNDNITEYVEDFFDQIKDETSIASPEGNKLLRYLESHPIFEVFP</sequence>
<organism evidence="1 5">
    <name type="scientific">Didymodactylos carnosus</name>
    <dbReference type="NCBI Taxonomy" id="1234261"/>
    <lineage>
        <taxon>Eukaryota</taxon>
        <taxon>Metazoa</taxon>
        <taxon>Spiralia</taxon>
        <taxon>Gnathifera</taxon>
        <taxon>Rotifera</taxon>
        <taxon>Eurotatoria</taxon>
        <taxon>Bdelloidea</taxon>
        <taxon>Philodinida</taxon>
        <taxon>Philodinidae</taxon>
        <taxon>Didymodactylos</taxon>
    </lineage>
</organism>
<evidence type="ECO:0000313" key="2">
    <source>
        <dbReference type="EMBL" id="CAF1376125.1"/>
    </source>
</evidence>
<keyword evidence="5" id="KW-1185">Reference proteome</keyword>
<dbReference type="Proteomes" id="UP000663829">
    <property type="component" value="Unassembled WGS sequence"/>
</dbReference>
<dbReference type="Proteomes" id="UP000682733">
    <property type="component" value="Unassembled WGS sequence"/>
</dbReference>
<gene>
    <name evidence="1" type="ORF">GPM918_LOCUS27038</name>
    <name evidence="2" type="ORF">OVA965_LOCUS31894</name>
    <name evidence="3" type="ORF">SRO942_LOCUS27303</name>
    <name evidence="4" type="ORF">TMI583_LOCUS32739</name>
</gene>
<dbReference type="Proteomes" id="UP000677228">
    <property type="component" value="Unassembled WGS sequence"/>
</dbReference>
<dbReference type="OrthoDB" id="120976at2759"/>
<dbReference type="EMBL" id="CAJOBC010023035">
    <property type="protein sequence ID" value="CAF4057650.1"/>
    <property type="molecule type" value="Genomic_DNA"/>
</dbReference>
<reference evidence="1" key="1">
    <citation type="submission" date="2021-02" db="EMBL/GenBank/DDBJ databases">
        <authorList>
            <person name="Nowell W R."/>
        </authorList>
    </citation>
    <scope>NUCLEOTIDE SEQUENCE</scope>
</reference>
<dbReference type="EMBL" id="CAJOBA010046074">
    <property type="protein sequence ID" value="CAF4184860.1"/>
    <property type="molecule type" value="Genomic_DNA"/>
</dbReference>
<evidence type="ECO:0000313" key="1">
    <source>
        <dbReference type="EMBL" id="CAF1270102.1"/>
    </source>
</evidence>
<dbReference type="Gene3D" id="3.40.50.300">
    <property type="entry name" value="P-loop containing nucleotide triphosphate hydrolases"/>
    <property type="match status" value="1"/>
</dbReference>